<comment type="function">
    <text evidence="1">Alpha-L-fucosidase is responsible for hydrolyzing the alpha-1,6-linked fucose joined to the reducing-end N-acetylglucosamine of the carbohydrate moieties of glycoproteins.</text>
</comment>
<dbReference type="InterPro" id="IPR031919">
    <property type="entry name" value="Fucosidase_C"/>
</dbReference>
<protein>
    <recommendedName>
        <fullName evidence="3">alpha-L-fucosidase</fullName>
        <ecNumber evidence="3">3.2.1.51</ecNumber>
    </recommendedName>
</protein>
<sequence length="498" mass="57354">MKKSRILLTIAVMATGLANAAEQVYLPTEESLSTHNAEPEWLKDAKLGIYFHWGVYSVPAFHDEWYPRRMHQPGEDCFEHHKKTYGDQSEFGYHEFVKDFKAEHFNPEEWADLFQKAGARFAGPVAEHHDGFSMWDSDVTPWNAMDMGPKRDILGELFQSLEKRDMKTIATFHHSRNLQRYDESEWNKKKGQKFKDSHFPYKKEWFTGSDDPKLQYMYGNMPEAQWNEEVWLGKLKEVIDTYHPDIIWFDTWMDSVPLDYRYAFSAYYLNAAEKWGKDVCIVRKQQDLPLSFSINDQEKSREPKALPQLWMTDDTISTGSWCYTTDLEIKPLYKVVHALIDTISKNGVMLLNVSPMANGIIPDEQRESLLSLGAWLKKNGKAVYETRPWIEAAEGPTAEPGGGYSDHKVFLALEYSVKDIRYTASKDGKTVYAFTMGIPAKGETILLETFAKKKIAVADVTLLDGKKVKWAMTDKGLEIKLKKAVDNEFAAIFKITLK</sequence>
<feature type="domain" description="Alpha-L-fucosidase C-terminal" evidence="9">
    <location>
        <begin position="418"/>
        <end position="496"/>
    </location>
</feature>
<evidence type="ECO:0000256" key="2">
    <source>
        <dbReference type="ARBA" id="ARBA00007951"/>
    </source>
</evidence>
<dbReference type="EC" id="3.2.1.51" evidence="3"/>
<dbReference type="InterPro" id="IPR017853">
    <property type="entry name" value="GH"/>
</dbReference>
<keyword evidence="11" id="KW-1185">Reference proteome</keyword>
<accession>A0ABU5MXZ8</accession>
<keyword evidence="6" id="KW-0326">Glycosidase</keyword>
<name>A0ABU5MXZ8_9BACT</name>
<dbReference type="InterPro" id="IPR016286">
    <property type="entry name" value="FUC_metazoa-typ"/>
</dbReference>
<dbReference type="PANTHER" id="PTHR10030">
    <property type="entry name" value="ALPHA-L-FUCOSIDASE"/>
    <property type="match status" value="1"/>
</dbReference>
<evidence type="ECO:0000313" key="10">
    <source>
        <dbReference type="EMBL" id="MDZ8119062.1"/>
    </source>
</evidence>
<feature type="chain" id="PRO_5046472641" description="alpha-L-fucosidase" evidence="7">
    <location>
        <begin position="21"/>
        <end position="498"/>
    </location>
</feature>
<dbReference type="Gene3D" id="2.60.40.1180">
    <property type="entry name" value="Golgi alpha-mannosidase II"/>
    <property type="match status" value="1"/>
</dbReference>
<dbReference type="RefSeq" id="WP_322608851.1">
    <property type="nucleotide sequence ID" value="NZ_JARVCO010000010.1"/>
</dbReference>
<evidence type="ECO:0000256" key="5">
    <source>
        <dbReference type="ARBA" id="ARBA00022801"/>
    </source>
</evidence>
<reference evidence="10 11" key="1">
    <citation type="journal article" date="2024" name="Appl. Environ. Microbiol.">
        <title>Pontiella agarivorans sp. nov., a novel marine anaerobic bacterium capable of degrading macroalgal polysaccharides and fixing nitrogen.</title>
        <authorList>
            <person name="Liu N."/>
            <person name="Kivenson V."/>
            <person name="Peng X."/>
            <person name="Cui Z."/>
            <person name="Lankiewicz T.S."/>
            <person name="Gosselin K.M."/>
            <person name="English C.J."/>
            <person name="Blair E.M."/>
            <person name="O'Malley M.A."/>
            <person name="Valentine D.L."/>
        </authorList>
    </citation>
    <scope>NUCLEOTIDE SEQUENCE [LARGE SCALE GENOMIC DNA]</scope>
    <source>
        <strain evidence="10 11">NLcol2</strain>
    </source>
</reference>
<keyword evidence="5" id="KW-0378">Hydrolase</keyword>
<dbReference type="Proteomes" id="UP001290861">
    <property type="component" value="Unassembled WGS sequence"/>
</dbReference>
<comment type="similarity">
    <text evidence="2">Belongs to the glycosyl hydrolase 29 family.</text>
</comment>
<gene>
    <name evidence="10" type="ORF">P9H32_10545</name>
</gene>
<dbReference type="SUPFAM" id="SSF51445">
    <property type="entry name" value="(Trans)glycosidases"/>
    <property type="match status" value="1"/>
</dbReference>
<proteinExistence type="inferred from homology"/>
<dbReference type="EMBL" id="JARVCO010000010">
    <property type="protein sequence ID" value="MDZ8119062.1"/>
    <property type="molecule type" value="Genomic_DNA"/>
</dbReference>
<evidence type="ECO:0000256" key="7">
    <source>
        <dbReference type="SAM" id="SignalP"/>
    </source>
</evidence>
<dbReference type="Pfam" id="PF01120">
    <property type="entry name" value="Alpha_L_fucos"/>
    <property type="match status" value="1"/>
</dbReference>
<dbReference type="SMART" id="SM00812">
    <property type="entry name" value="Alpha_L_fucos"/>
    <property type="match status" value="1"/>
</dbReference>
<dbReference type="InterPro" id="IPR000933">
    <property type="entry name" value="Glyco_hydro_29"/>
</dbReference>
<dbReference type="PANTHER" id="PTHR10030:SF37">
    <property type="entry name" value="ALPHA-L-FUCOSIDASE-RELATED"/>
    <property type="match status" value="1"/>
</dbReference>
<feature type="domain" description="Glycoside hydrolase family 29 N-terminal" evidence="8">
    <location>
        <begin position="19"/>
        <end position="381"/>
    </location>
</feature>
<comment type="caution">
    <text evidence="10">The sequence shown here is derived from an EMBL/GenBank/DDBJ whole genome shotgun (WGS) entry which is preliminary data.</text>
</comment>
<evidence type="ECO:0000256" key="1">
    <source>
        <dbReference type="ARBA" id="ARBA00004071"/>
    </source>
</evidence>
<dbReference type="PIRSF" id="PIRSF001092">
    <property type="entry name" value="Alpha-L-fucosidase"/>
    <property type="match status" value="1"/>
</dbReference>
<evidence type="ECO:0000259" key="9">
    <source>
        <dbReference type="Pfam" id="PF16757"/>
    </source>
</evidence>
<feature type="signal peptide" evidence="7">
    <location>
        <begin position="1"/>
        <end position="20"/>
    </location>
</feature>
<evidence type="ECO:0000256" key="3">
    <source>
        <dbReference type="ARBA" id="ARBA00012662"/>
    </source>
</evidence>
<evidence type="ECO:0000259" key="8">
    <source>
        <dbReference type="Pfam" id="PF01120"/>
    </source>
</evidence>
<dbReference type="Gene3D" id="3.20.20.80">
    <property type="entry name" value="Glycosidases"/>
    <property type="match status" value="1"/>
</dbReference>
<keyword evidence="4 7" id="KW-0732">Signal</keyword>
<evidence type="ECO:0000256" key="6">
    <source>
        <dbReference type="ARBA" id="ARBA00023295"/>
    </source>
</evidence>
<evidence type="ECO:0000313" key="11">
    <source>
        <dbReference type="Proteomes" id="UP001290861"/>
    </source>
</evidence>
<dbReference type="InterPro" id="IPR013780">
    <property type="entry name" value="Glyco_hydro_b"/>
</dbReference>
<organism evidence="10 11">
    <name type="scientific">Pontiella agarivorans</name>
    <dbReference type="NCBI Taxonomy" id="3038953"/>
    <lineage>
        <taxon>Bacteria</taxon>
        <taxon>Pseudomonadati</taxon>
        <taxon>Kiritimatiellota</taxon>
        <taxon>Kiritimatiellia</taxon>
        <taxon>Kiritimatiellales</taxon>
        <taxon>Pontiellaceae</taxon>
        <taxon>Pontiella</taxon>
    </lineage>
</organism>
<evidence type="ECO:0000256" key="4">
    <source>
        <dbReference type="ARBA" id="ARBA00022729"/>
    </source>
</evidence>
<dbReference type="Pfam" id="PF16757">
    <property type="entry name" value="Fucosidase_C"/>
    <property type="match status" value="1"/>
</dbReference>
<dbReference type="InterPro" id="IPR057739">
    <property type="entry name" value="Glyco_hydro_29_N"/>
</dbReference>